<dbReference type="Pfam" id="PF00126">
    <property type="entry name" value="HTH_1"/>
    <property type="match status" value="1"/>
</dbReference>
<dbReference type="InParanoid" id="A0A7L4YSW1"/>
<keyword evidence="4" id="KW-0804">Transcription</keyword>
<dbReference type="PROSITE" id="PS50931">
    <property type="entry name" value="HTH_LYSR"/>
    <property type="match status" value="1"/>
</dbReference>
<dbReference type="InterPro" id="IPR036388">
    <property type="entry name" value="WH-like_DNA-bd_sf"/>
</dbReference>
<evidence type="ECO:0000256" key="3">
    <source>
        <dbReference type="ARBA" id="ARBA00023125"/>
    </source>
</evidence>
<dbReference type="RefSeq" id="WP_159547272.1">
    <property type="nucleotide sequence ID" value="NZ_CP047156.1"/>
</dbReference>
<dbReference type="Pfam" id="PF03466">
    <property type="entry name" value="LysR_substrate"/>
    <property type="match status" value="1"/>
</dbReference>
<keyword evidence="7" id="KW-1185">Reference proteome</keyword>
<proteinExistence type="inferred from homology"/>
<dbReference type="InterPro" id="IPR000847">
    <property type="entry name" value="LysR_HTH_N"/>
</dbReference>
<gene>
    <name evidence="6" type="ORF">EK0264_18975</name>
</gene>
<dbReference type="PANTHER" id="PTHR30346:SF29">
    <property type="entry name" value="LYSR SUBSTRATE-BINDING"/>
    <property type="match status" value="1"/>
</dbReference>
<name>A0A7L4YSW1_9ACTN</name>
<dbReference type="GO" id="GO:0003677">
    <property type="term" value="F:DNA binding"/>
    <property type="evidence" value="ECO:0007669"/>
    <property type="project" value="UniProtKB-KW"/>
</dbReference>
<dbReference type="KEGG" id="eke:EK0264_18975"/>
<reference evidence="6 7" key="1">
    <citation type="journal article" date="2018" name="Int. J. Syst. Evol. Microbiol.">
        <title>Epidermidibacterium keratini gen. nov., sp. nov., a member of the family Sporichthyaceae, isolated from keratin epidermis.</title>
        <authorList>
            <person name="Lee D.G."/>
            <person name="Trujillo M.E."/>
            <person name="Kang S."/>
            <person name="Nam J.J."/>
            <person name="Kim Y.J."/>
        </authorList>
    </citation>
    <scope>NUCLEOTIDE SEQUENCE [LARGE SCALE GENOMIC DNA]</scope>
    <source>
        <strain evidence="6 7">EPI-7</strain>
    </source>
</reference>
<comment type="similarity">
    <text evidence="1">Belongs to the LysR transcriptional regulatory family.</text>
</comment>
<dbReference type="Gene3D" id="3.40.190.10">
    <property type="entry name" value="Periplasmic binding protein-like II"/>
    <property type="match status" value="2"/>
</dbReference>
<evidence type="ECO:0000259" key="5">
    <source>
        <dbReference type="PROSITE" id="PS50931"/>
    </source>
</evidence>
<dbReference type="SUPFAM" id="SSF46785">
    <property type="entry name" value="Winged helix' DNA-binding domain"/>
    <property type="match status" value="1"/>
</dbReference>
<protein>
    <submittedName>
        <fullName evidence="6">LysR family transcriptional regulator</fullName>
    </submittedName>
</protein>
<organism evidence="6 7">
    <name type="scientific">Epidermidibacterium keratini</name>
    <dbReference type="NCBI Taxonomy" id="1891644"/>
    <lineage>
        <taxon>Bacteria</taxon>
        <taxon>Bacillati</taxon>
        <taxon>Actinomycetota</taxon>
        <taxon>Actinomycetes</taxon>
        <taxon>Sporichthyales</taxon>
        <taxon>Sporichthyaceae</taxon>
        <taxon>Epidermidibacterium</taxon>
    </lineage>
</organism>
<dbReference type="EMBL" id="CP047156">
    <property type="protein sequence ID" value="QHC02148.1"/>
    <property type="molecule type" value="Genomic_DNA"/>
</dbReference>
<evidence type="ECO:0000256" key="4">
    <source>
        <dbReference type="ARBA" id="ARBA00023163"/>
    </source>
</evidence>
<dbReference type="Gene3D" id="1.10.10.10">
    <property type="entry name" value="Winged helix-like DNA-binding domain superfamily/Winged helix DNA-binding domain"/>
    <property type="match status" value="1"/>
</dbReference>
<dbReference type="AlphaFoldDB" id="A0A7L4YSW1"/>
<evidence type="ECO:0000256" key="1">
    <source>
        <dbReference type="ARBA" id="ARBA00009437"/>
    </source>
</evidence>
<accession>A0A7L4YSW1</accession>
<dbReference type="SUPFAM" id="SSF53850">
    <property type="entry name" value="Periplasmic binding protein-like II"/>
    <property type="match status" value="1"/>
</dbReference>
<feature type="domain" description="HTH lysR-type" evidence="5">
    <location>
        <begin position="11"/>
        <end position="68"/>
    </location>
</feature>
<dbReference type="GO" id="GO:0032993">
    <property type="term" value="C:protein-DNA complex"/>
    <property type="evidence" value="ECO:0007669"/>
    <property type="project" value="TreeGrafter"/>
</dbReference>
<sequence length="309" mass="32585">MSEPTTDVAELNVERLQLLRKVGLSGSIAAAAREAGISASAVSQQISALEREAGVPLVERMSRGVRLTGAGEMLAERARMISAILEEARAKLDLAGGGVSGKVRVAAVASACAGLVSPALRELADSRTLVEVSVQSCEPSESLGLLETGRVDLAIIDEYDHVPLAIPDELVSTPLCDDPLVAVLARSDADDDGPTSLARLADQAWIMPPDDAACGRAVRTACRAQGFEPRVVWETDDMFLLTRAVELGHGIAVLPELAVADYGHDVVRLPLRRPALRRRLQLVARKSSASRQSVAAVAAALAVAAKRRP</sequence>
<keyword evidence="2" id="KW-0805">Transcription regulation</keyword>
<dbReference type="GO" id="GO:0003700">
    <property type="term" value="F:DNA-binding transcription factor activity"/>
    <property type="evidence" value="ECO:0007669"/>
    <property type="project" value="InterPro"/>
</dbReference>
<evidence type="ECO:0000256" key="2">
    <source>
        <dbReference type="ARBA" id="ARBA00023015"/>
    </source>
</evidence>
<dbReference type="Proteomes" id="UP000463857">
    <property type="component" value="Chromosome"/>
</dbReference>
<dbReference type="InterPro" id="IPR036390">
    <property type="entry name" value="WH_DNA-bd_sf"/>
</dbReference>
<dbReference type="OrthoDB" id="3673085at2"/>
<evidence type="ECO:0000313" key="6">
    <source>
        <dbReference type="EMBL" id="QHC02148.1"/>
    </source>
</evidence>
<dbReference type="InterPro" id="IPR005119">
    <property type="entry name" value="LysR_subst-bd"/>
</dbReference>
<keyword evidence="3" id="KW-0238">DNA-binding</keyword>
<dbReference type="PANTHER" id="PTHR30346">
    <property type="entry name" value="TRANSCRIPTIONAL DUAL REGULATOR HCAR-RELATED"/>
    <property type="match status" value="1"/>
</dbReference>
<evidence type="ECO:0000313" key="7">
    <source>
        <dbReference type="Proteomes" id="UP000463857"/>
    </source>
</evidence>